<feature type="domain" description="D-isomer specific 2-hydroxyacid dehydrogenase catalytic" evidence="5">
    <location>
        <begin position="9"/>
        <end position="295"/>
    </location>
</feature>
<dbReference type="Pfam" id="PF02826">
    <property type="entry name" value="2-Hacid_dh_C"/>
    <property type="match status" value="1"/>
</dbReference>
<accession>A0A1F7IAB2</accession>
<keyword evidence="2 4" id="KW-0560">Oxidoreductase</keyword>
<evidence type="ECO:0000313" key="7">
    <source>
        <dbReference type="EMBL" id="OGK40287.1"/>
    </source>
</evidence>
<dbReference type="PANTHER" id="PTHR43761:SF1">
    <property type="entry name" value="D-ISOMER SPECIFIC 2-HYDROXYACID DEHYDROGENASE CATALYTIC DOMAIN-CONTAINING PROTEIN-RELATED"/>
    <property type="match status" value="1"/>
</dbReference>
<reference evidence="7 8" key="1">
    <citation type="journal article" date="2016" name="Nat. Commun.">
        <title>Thousands of microbial genomes shed light on interconnected biogeochemical processes in an aquifer system.</title>
        <authorList>
            <person name="Anantharaman K."/>
            <person name="Brown C.T."/>
            <person name="Hug L.A."/>
            <person name="Sharon I."/>
            <person name="Castelle C.J."/>
            <person name="Probst A.J."/>
            <person name="Thomas B.C."/>
            <person name="Singh A."/>
            <person name="Wilkins M.J."/>
            <person name="Karaoz U."/>
            <person name="Brodie E.L."/>
            <person name="Williams K.H."/>
            <person name="Hubbard S.S."/>
            <person name="Banfield J.F."/>
        </authorList>
    </citation>
    <scope>NUCLEOTIDE SEQUENCE [LARGE SCALE GENOMIC DNA]</scope>
</reference>
<evidence type="ECO:0008006" key="9">
    <source>
        <dbReference type="Google" id="ProtNLM"/>
    </source>
</evidence>
<dbReference type="InterPro" id="IPR036291">
    <property type="entry name" value="NAD(P)-bd_dom_sf"/>
</dbReference>
<dbReference type="SUPFAM" id="SSF52283">
    <property type="entry name" value="Formate/glycerate dehydrogenase catalytic domain-like"/>
    <property type="match status" value="1"/>
</dbReference>
<dbReference type="Pfam" id="PF00389">
    <property type="entry name" value="2-Hacid_dh"/>
    <property type="match status" value="1"/>
</dbReference>
<dbReference type="InterPro" id="IPR006139">
    <property type="entry name" value="D-isomer_2_OHA_DH_cat_dom"/>
</dbReference>
<dbReference type="EMBL" id="MGAF01000034">
    <property type="protein sequence ID" value="OGK40287.1"/>
    <property type="molecule type" value="Genomic_DNA"/>
</dbReference>
<dbReference type="AlphaFoldDB" id="A0A1F7IAB2"/>
<dbReference type="STRING" id="1802055.A3A74_07320"/>
<gene>
    <name evidence="7" type="ORF">A3A74_07320</name>
</gene>
<evidence type="ECO:0000259" key="5">
    <source>
        <dbReference type="Pfam" id="PF00389"/>
    </source>
</evidence>
<comment type="similarity">
    <text evidence="1 4">Belongs to the D-isomer specific 2-hydroxyacid dehydrogenase family.</text>
</comment>
<dbReference type="PANTHER" id="PTHR43761">
    <property type="entry name" value="D-ISOMER SPECIFIC 2-HYDROXYACID DEHYDROGENASE FAMILY PROTEIN (AFU_ORTHOLOGUE AFUA_1G13630)"/>
    <property type="match status" value="1"/>
</dbReference>
<sequence length="297" mass="33593">MKRFRKIAIIDTVKITEVAKRAIQDYSNELVIYPESDAKDETETYKRIGRADAILGNWQSTINASILKHTPNLKYIGICGTSLANIDLEAVKKQNIVLKNVTDYGDEGVAEYIFAQLLNLFRGFGKYKWRDEVSELNSKTIGIVGLGATGQQVARVALGFKMKVLYYSKSRKIEWEGKGVQYSPIGNLFKKSDIVSLHVLKNTKIIGKDELEKIGNGKVITDTCLGNIYKDINAVRLWLGKENNFLIRDYQPEIKEKLGDLERFIYTDDVIAGLTAEARERLSTKVVDNIKAYLEKN</sequence>
<dbReference type="InterPro" id="IPR050418">
    <property type="entry name" value="D-iso_2-hydroxyacid_DH_PdxB"/>
</dbReference>
<proteinExistence type="inferred from homology"/>
<evidence type="ECO:0000313" key="8">
    <source>
        <dbReference type="Proteomes" id="UP000179270"/>
    </source>
</evidence>
<organism evidence="7 8">
    <name type="scientific">Candidatus Roizmanbacteria bacterium RIFCSPLOWO2_01_FULL_35_13</name>
    <dbReference type="NCBI Taxonomy" id="1802055"/>
    <lineage>
        <taxon>Bacteria</taxon>
        <taxon>Candidatus Roizmaniibacteriota</taxon>
    </lineage>
</organism>
<evidence type="ECO:0000256" key="2">
    <source>
        <dbReference type="ARBA" id="ARBA00023002"/>
    </source>
</evidence>
<name>A0A1F7IAB2_9BACT</name>
<dbReference type="Proteomes" id="UP000179270">
    <property type="component" value="Unassembled WGS sequence"/>
</dbReference>
<evidence type="ECO:0000256" key="3">
    <source>
        <dbReference type="ARBA" id="ARBA00023027"/>
    </source>
</evidence>
<dbReference type="SUPFAM" id="SSF51735">
    <property type="entry name" value="NAD(P)-binding Rossmann-fold domains"/>
    <property type="match status" value="1"/>
</dbReference>
<dbReference type="InterPro" id="IPR006140">
    <property type="entry name" value="D-isomer_DH_NAD-bd"/>
</dbReference>
<dbReference type="GO" id="GO:0051287">
    <property type="term" value="F:NAD binding"/>
    <property type="evidence" value="ECO:0007669"/>
    <property type="project" value="InterPro"/>
</dbReference>
<feature type="domain" description="D-isomer specific 2-hydroxyacid dehydrogenase NAD-binding" evidence="6">
    <location>
        <begin position="130"/>
        <end position="229"/>
    </location>
</feature>
<dbReference type="GO" id="GO:0016616">
    <property type="term" value="F:oxidoreductase activity, acting on the CH-OH group of donors, NAD or NADP as acceptor"/>
    <property type="evidence" value="ECO:0007669"/>
    <property type="project" value="InterPro"/>
</dbReference>
<evidence type="ECO:0000256" key="4">
    <source>
        <dbReference type="RuleBase" id="RU003719"/>
    </source>
</evidence>
<dbReference type="Gene3D" id="3.40.50.720">
    <property type="entry name" value="NAD(P)-binding Rossmann-like Domain"/>
    <property type="match status" value="2"/>
</dbReference>
<keyword evidence="3" id="KW-0520">NAD</keyword>
<comment type="caution">
    <text evidence="7">The sequence shown here is derived from an EMBL/GenBank/DDBJ whole genome shotgun (WGS) entry which is preliminary data.</text>
</comment>
<evidence type="ECO:0000256" key="1">
    <source>
        <dbReference type="ARBA" id="ARBA00005854"/>
    </source>
</evidence>
<evidence type="ECO:0000259" key="6">
    <source>
        <dbReference type="Pfam" id="PF02826"/>
    </source>
</evidence>
<protein>
    <recommendedName>
        <fullName evidence="9">D-isomer specific 2-hydroxyacid dehydrogenase NAD-binding domain-containing protein</fullName>
    </recommendedName>
</protein>